<protein>
    <submittedName>
        <fullName evidence="7">Spermidine/putrescine ABC transporter substrate-binding protein</fullName>
    </submittedName>
</protein>
<dbReference type="EMBL" id="RHHQ01000012">
    <property type="protein sequence ID" value="RNB87291.1"/>
    <property type="molecule type" value="Genomic_DNA"/>
</dbReference>
<keyword evidence="8" id="KW-1185">Reference proteome</keyword>
<gene>
    <name evidence="7" type="ORF">EDM56_16615</name>
</gene>
<evidence type="ECO:0000256" key="1">
    <source>
        <dbReference type="ARBA" id="ARBA00004418"/>
    </source>
</evidence>
<reference evidence="7 8" key="1">
    <citation type="submission" date="2018-10" db="EMBL/GenBank/DDBJ databases">
        <title>Phylogenomics of Brevibacillus.</title>
        <authorList>
            <person name="Dunlap C."/>
        </authorList>
    </citation>
    <scope>NUCLEOTIDE SEQUENCE [LARGE SCALE GENOMIC DNA]</scope>
    <source>
        <strain evidence="7 8">JCM 15716</strain>
    </source>
</reference>
<organism evidence="7 8">
    <name type="scientific">Brevibacillus fluminis</name>
    <dbReference type="NCBI Taxonomy" id="511487"/>
    <lineage>
        <taxon>Bacteria</taxon>
        <taxon>Bacillati</taxon>
        <taxon>Bacillota</taxon>
        <taxon>Bacilli</taxon>
        <taxon>Bacillales</taxon>
        <taxon>Paenibacillaceae</taxon>
        <taxon>Brevibacillus</taxon>
    </lineage>
</organism>
<comment type="subcellular location">
    <subcellularLocation>
        <location evidence="1">Periplasm</location>
    </subcellularLocation>
</comment>
<dbReference type="InterPro" id="IPR001188">
    <property type="entry name" value="Sperm_putr-bd"/>
</dbReference>
<dbReference type="OrthoDB" id="9769319at2"/>
<keyword evidence="4" id="KW-0574">Periplasm</keyword>
<dbReference type="Pfam" id="PF13416">
    <property type="entry name" value="SBP_bac_8"/>
    <property type="match status" value="1"/>
</dbReference>
<keyword evidence="2" id="KW-0813">Transport</keyword>
<dbReference type="PANTHER" id="PTHR30222:SF17">
    <property type="entry name" value="SPERMIDINE_PUTRESCINE-BINDING PERIPLASMIC PROTEIN"/>
    <property type="match status" value="1"/>
</dbReference>
<dbReference type="PIRSF" id="PIRSF019574">
    <property type="entry name" value="Periplasmic_polyamine_BP"/>
    <property type="match status" value="1"/>
</dbReference>
<evidence type="ECO:0000256" key="4">
    <source>
        <dbReference type="ARBA" id="ARBA00022764"/>
    </source>
</evidence>
<sequence>MGKKQALWGLLLSSLLVTAGCGNAAQPNNAAPAATNTGQSAQPSAEAPKQELAKELKLFAWGEYFPQEVLDDFTNETGVKVVYDKYTSNGEMLTKLKSGAVDYDLVVPTDYIVERMAKQNMLQELDMKNIPNFANIADVFHERSFDPGNKYSVPMYYGSIGLAYDKTKTDNPTAWKDLWNPKYKGHVIISEVGREALLVALQKNGKSMNSTEPADLEAAKNDLIALAPNVLAYNSTPSDVLAVGDAWIAAVYSGEAAKAMKTNKNINYIMPQEGGTLWMDNLAIPTGAKNKYTAEVFINYILRPDVSKRLTDVYPYSNPNKEAVKLMSDAEKNNPASYPSDDSLKKAEWFADLGPKLKEMDRVWKEVRGQ</sequence>
<evidence type="ECO:0000313" key="8">
    <source>
        <dbReference type="Proteomes" id="UP000271031"/>
    </source>
</evidence>
<evidence type="ECO:0000256" key="5">
    <source>
        <dbReference type="PIRSR" id="PIRSR019574-1"/>
    </source>
</evidence>
<name>A0A3M8DIK5_9BACL</name>
<feature type="chain" id="PRO_5018272943" evidence="6">
    <location>
        <begin position="25"/>
        <end position="370"/>
    </location>
</feature>
<dbReference type="GO" id="GO:0015846">
    <property type="term" value="P:polyamine transport"/>
    <property type="evidence" value="ECO:0007669"/>
    <property type="project" value="InterPro"/>
</dbReference>
<dbReference type="PANTHER" id="PTHR30222">
    <property type="entry name" value="SPERMIDINE/PUTRESCINE-BINDING PERIPLASMIC PROTEIN"/>
    <property type="match status" value="1"/>
</dbReference>
<dbReference type="SUPFAM" id="SSF53850">
    <property type="entry name" value="Periplasmic binding protein-like II"/>
    <property type="match status" value="1"/>
</dbReference>
<evidence type="ECO:0000256" key="2">
    <source>
        <dbReference type="ARBA" id="ARBA00022448"/>
    </source>
</evidence>
<dbReference type="AlphaFoldDB" id="A0A3M8DIK5"/>
<dbReference type="CDD" id="cd13590">
    <property type="entry name" value="PBP2_PotD_PotF_like"/>
    <property type="match status" value="1"/>
</dbReference>
<feature type="binding site" evidence="5">
    <location>
        <position position="63"/>
    </location>
    <ligand>
        <name>spermidine</name>
        <dbReference type="ChEBI" id="CHEBI:57834"/>
    </ligand>
</feature>
<feature type="signal peptide" evidence="6">
    <location>
        <begin position="1"/>
        <end position="24"/>
    </location>
</feature>
<dbReference type="PRINTS" id="PR00909">
    <property type="entry name" value="SPERMDNBNDNG"/>
</dbReference>
<dbReference type="Proteomes" id="UP000271031">
    <property type="component" value="Unassembled WGS sequence"/>
</dbReference>
<comment type="caution">
    <text evidence="7">The sequence shown here is derived from an EMBL/GenBank/DDBJ whole genome shotgun (WGS) entry which is preliminary data.</text>
</comment>
<accession>A0A3M8DIK5</accession>
<evidence type="ECO:0000256" key="6">
    <source>
        <dbReference type="SAM" id="SignalP"/>
    </source>
</evidence>
<dbReference type="RefSeq" id="WP_122918989.1">
    <property type="nucleotide sequence ID" value="NZ_RHHQ01000012.1"/>
</dbReference>
<proteinExistence type="predicted"/>
<dbReference type="GO" id="GO:0019808">
    <property type="term" value="F:polyamine binding"/>
    <property type="evidence" value="ECO:0007669"/>
    <property type="project" value="InterPro"/>
</dbReference>
<dbReference type="Gene3D" id="3.40.190.10">
    <property type="entry name" value="Periplasmic binding protein-like II"/>
    <property type="match status" value="2"/>
</dbReference>
<dbReference type="PROSITE" id="PS51257">
    <property type="entry name" value="PROKAR_LIPOPROTEIN"/>
    <property type="match status" value="1"/>
</dbReference>
<dbReference type="InterPro" id="IPR006059">
    <property type="entry name" value="SBP"/>
</dbReference>
<feature type="binding site" evidence="5">
    <location>
        <position position="111"/>
    </location>
    <ligand>
        <name>spermidine</name>
        <dbReference type="ChEBI" id="CHEBI:57834"/>
    </ligand>
</feature>
<evidence type="ECO:0000256" key="3">
    <source>
        <dbReference type="ARBA" id="ARBA00022729"/>
    </source>
</evidence>
<evidence type="ECO:0000313" key="7">
    <source>
        <dbReference type="EMBL" id="RNB87291.1"/>
    </source>
</evidence>
<keyword evidence="3 6" id="KW-0732">Signal</keyword>
<dbReference type="GO" id="GO:0042597">
    <property type="term" value="C:periplasmic space"/>
    <property type="evidence" value="ECO:0007669"/>
    <property type="project" value="UniProtKB-SubCell"/>
</dbReference>